<dbReference type="AlphaFoldDB" id="A0A0C3M2V9"/>
<evidence type="ECO:0000313" key="2">
    <source>
        <dbReference type="EMBL" id="KIO28037.1"/>
    </source>
</evidence>
<proteinExistence type="predicted"/>
<dbReference type="InterPro" id="IPR008972">
    <property type="entry name" value="Cupredoxin"/>
</dbReference>
<keyword evidence="3" id="KW-1185">Reference proteome</keyword>
<dbReference type="CDD" id="cd00920">
    <property type="entry name" value="Cupredoxin"/>
    <property type="match status" value="1"/>
</dbReference>
<accession>A0A0C3M2V9</accession>
<dbReference type="PANTHER" id="PTHR34883">
    <property type="entry name" value="SERINE-RICH PROTEIN, PUTATIVE-RELATED-RELATED"/>
    <property type="match status" value="1"/>
</dbReference>
<dbReference type="HOGENOM" id="CLU_053381_7_2_1"/>
<sequence>MLFKPLATVFSALAVAPLASAVVHEVTVGGSAGLVFTPNQVTGAVEGDVIHFTFQAKNHTATQSSFDKPCEMIPKGAFDSGYQPVDAAATSFPTYDLPINGTDAIWVFCAQAGHCQSGMVFAVNAPTEDKTFDRVR</sequence>
<dbReference type="PANTHER" id="PTHR34883:SF15">
    <property type="entry name" value="EXTRACELLULAR SERINE-RICH PROTEIN"/>
    <property type="match status" value="1"/>
</dbReference>
<name>A0A0C3M2V9_9AGAM</name>
<dbReference type="Gene3D" id="2.60.40.420">
    <property type="entry name" value="Cupredoxins - blue copper proteins"/>
    <property type="match status" value="1"/>
</dbReference>
<feature type="signal peptide" evidence="1">
    <location>
        <begin position="1"/>
        <end position="21"/>
    </location>
</feature>
<dbReference type="OrthoDB" id="1921208at2759"/>
<evidence type="ECO:0000256" key="1">
    <source>
        <dbReference type="SAM" id="SignalP"/>
    </source>
</evidence>
<keyword evidence="1" id="KW-0732">Signal</keyword>
<protein>
    <recommendedName>
        <fullName evidence="4">Phytocyanin domain-containing protein</fullName>
    </recommendedName>
</protein>
<evidence type="ECO:0000313" key="3">
    <source>
        <dbReference type="Proteomes" id="UP000054248"/>
    </source>
</evidence>
<dbReference type="SUPFAM" id="SSF49503">
    <property type="entry name" value="Cupredoxins"/>
    <property type="match status" value="1"/>
</dbReference>
<reference evidence="2 3" key="1">
    <citation type="submission" date="2014-04" db="EMBL/GenBank/DDBJ databases">
        <authorList>
            <consortium name="DOE Joint Genome Institute"/>
            <person name="Kuo A."/>
            <person name="Girlanda M."/>
            <person name="Perotto S."/>
            <person name="Kohler A."/>
            <person name="Nagy L.G."/>
            <person name="Floudas D."/>
            <person name="Copeland A."/>
            <person name="Barry K.W."/>
            <person name="Cichocki N."/>
            <person name="Veneault-Fourrey C."/>
            <person name="LaButti K."/>
            <person name="Lindquist E.A."/>
            <person name="Lipzen A."/>
            <person name="Lundell T."/>
            <person name="Morin E."/>
            <person name="Murat C."/>
            <person name="Sun H."/>
            <person name="Tunlid A."/>
            <person name="Henrissat B."/>
            <person name="Grigoriev I.V."/>
            <person name="Hibbett D.S."/>
            <person name="Martin F."/>
            <person name="Nordberg H.P."/>
            <person name="Cantor M.N."/>
            <person name="Hua S.X."/>
        </authorList>
    </citation>
    <scope>NUCLEOTIDE SEQUENCE [LARGE SCALE GENOMIC DNA]</scope>
    <source>
        <strain evidence="2 3">MUT 4182</strain>
    </source>
</reference>
<dbReference type="Proteomes" id="UP000054248">
    <property type="component" value="Unassembled WGS sequence"/>
</dbReference>
<dbReference type="EMBL" id="KN823000">
    <property type="protein sequence ID" value="KIO28037.1"/>
    <property type="molecule type" value="Genomic_DNA"/>
</dbReference>
<feature type="chain" id="PRO_5002175854" description="Phytocyanin domain-containing protein" evidence="1">
    <location>
        <begin position="22"/>
        <end position="136"/>
    </location>
</feature>
<gene>
    <name evidence="2" type="ORF">M407DRAFT_72390</name>
</gene>
<evidence type="ECO:0008006" key="4">
    <source>
        <dbReference type="Google" id="ProtNLM"/>
    </source>
</evidence>
<organism evidence="2 3">
    <name type="scientific">Tulasnella calospora MUT 4182</name>
    <dbReference type="NCBI Taxonomy" id="1051891"/>
    <lineage>
        <taxon>Eukaryota</taxon>
        <taxon>Fungi</taxon>
        <taxon>Dikarya</taxon>
        <taxon>Basidiomycota</taxon>
        <taxon>Agaricomycotina</taxon>
        <taxon>Agaricomycetes</taxon>
        <taxon>Cantharellales</taxon>
        <taxon>Tulasnellaceae</taxon>
        <taxon>Tulasnella</taxon>
    </lineage>
</organism>
<dbReference type="STRING" id="1051891.A0A0C3M2V9"/>
<reference evidence="3" key="2">
    <citation type="submission" date="2015-01" db="EMBL/GenBank/DDBJ databases">
        <title>Evolutionary Origins and Diversification of the Mycorrhizal Mutualists.</title>
        <authorList>
            <consortium name="DOE Joint Genome Institute"/>
            <consortium name="Mycorrhizal Genomics Consortium"/>
            <person name="Kohler A."/>
            <person name="Kuo A."/>
            <person name="Nagy L.G."/>
            <person name="Floudas D."/>
            <person name="Copeland A."/>
            <person name="Barry K.W."/>
            <person name="Cichocki N."/>
            <person name="Veneault-Fourrey C."/>
            <person name="LaButti K."/>
            <person name="Lindquist E.A."/>
            <person name="Lipzen A."/>
            <person name="Lundell T."/>
            <person name="Morin E."/>
            <person name="Murat C."/>
            <person name="Riley R."/>
            <person name="Ohm R."/>
            <person name="Sun H."/>
            <person name="Tunlid A."/>
            <person name="Henrissat B."/>
            <person name="Grigoriev I.V."/>
            <person name="Hibbett D.S."/>
            <person name="Martin F."/>
        </authorList>
    </citation>
    <scope>NUCLEOTIDE SEQUENCE [LARGE SCALE GENOMIC DNA]</scope>
    <source>
        <strain evidence="3">MUT 4182</strain>
    </source>
</reference>
<dbReference type="InterPro" id="IPR052953">
    <property type="entry name" value="Ser-rich/MCO-related"/>
</dbReference>